<dbReference type="PANTHER" id="PTHR33908">
    <property type="entry name" value="MANNOSYLTRANSFERASE YKCB-RELATED"/>
    <property type="match status" value="1"/>
</dbReference>
<reference evidence="12 13" key="1">
    <citation type="journal article" date="2018" name="J. Microbiol.">
        <title>Baekduia soli gen. nov., sp. nov., a novel bacterium isolated from the soil of Baekdu Mountain and proposal of a novel family name, Baekduiaceae fam. nov.</title>
        <authorList>
            <person name="An D.S."/>
            <person name="Siddiqi M.Z."/>
            <person name="Kim K.H."/>
            <person name="Yu H.S."/>
            <person name="Im W.T."/>
        </authorList>
    </citation>
    <scope>NUCLEOTIDE SEQUENCE [LARGE SCALE GENOMIC DNA]</scope>
    <source>
        <strain evidence="12 13">BR7-21</strain>
    </source>
</reference>
<feature type="transmembrane region" description="Helical" evidence="9">
    <location>
        <begin position="205"/>
        <end position="222"/>
    </location>
</feature>
<accession>A0A5B8UB16</accession>
<keyword evidence="5 9" id="KW-0812">Transmembrane</keyword>
<keyword evidence="2" id="KW-1003">Cell membrane</keyword>
<comment type="subcellular location">
    <subcellularLocation>
        <location evidence="1">Cell membrane</location>
        <topology evidence="1">Multi-pass membrane protein</topology>
    </subcellularLocation>
</comment>
<keyword evidence="13" id="KW-1185">Reference proteome</keyword>
<feature type="transmembrane region" description="Helical" evidence="9">
    <location>
        <begin position="338"/>
        <end position="361"/>
    </location>
</feature>
<gene>
    <name evidence="12" type="ORF">FSW04_24020</name>
</gene>
<keyword evidence="3" id="KW-0328">Glycosyltransferase</keyword>
<evidence type="ECO:0000259" key="11">
    <source>
        <dbReference type="Pfam" id="PF24878"/>
    </source>
</evidence>
<dbReference type="PANTHER" id="PTHR33908:SF3">
    <property type="entry name" value="UNDECAPRENYL PHOSPHATE-ALPHA-4-AMINO-4-DEOXY-L-ARABINOSE ARABINOSYL TRANSFERASE"/>
    <property type="match status" value="1"/>
</dbReference>
<feature type="region of interest" description="Disordered" evidence="8">
    <location>
        <begin position="1"/>
        <end position="23"/>
    </location>
</feature>
<evidence type="ECO:0000313" key="12">
    <source>
        <dbReference type="EMBL" id="QEC50346.1"/>
    </source>
</evidence>
<dbReference type="GO" id="GO:0010041">
    <property type="term" value="P:response to iron(III) ion"/>
    <property type="evidence" value="ECO:0007669"/>
    <property type="project" value="TreeGrafter"/>
</dbReference>
<keyword evidence="6 9" id="KW-1133">Transmembrane helix</keyword>
<evidence type="ECO:0000256" key="4">
    <source>
        <dbReference type="ARBA" id="ARBA00022679"/>
    </source>
</evidence>
<evidence type="ECO:0000256" key="8">
    <source>
        <dbReference type="SAM" id="MobiDB-lite"/>
    </source>
</evidence>
<feature type="compositionally biased region" description="Basic residues" evidence="8">
    <location>
        <begin position="606"/>
        <end position="641"/>
    </location>
</feature>
<dbReference type="RefSeq" id="WP_146922877.1">
    <property type="nucleotide sequence ID" value="NZ_CP042430.1"/>
</dbReference>
<evidence type="ECO:0000256" key="6">
    <source>
        <dbReference type="ARBA" id="ARBA00022989"/>
    </source>
</evidence>
<dbReference type="GO" id="GO:0016763">
    <property type="term" value="F:pentosyltransferase activity"/>
    <property type="evidence" value="ECO:0007669"/>
    <property type="project" value="TreeGrafter"/>
</dbReference>
<dbReference type="GO" id="GO:0005886">
    <property type="term" value="C:plasma membrane"/>
    <property type="evidence" value="ECO:0007669"/>
    <property type="project" value="UniProtKB-SubCell"/>
</dbReference>
<evidence type="ECO:0000256" key="3">
    <source>
        <dbReference type="ARBA" id="ARBA00022676"/>
    </source>
</evidence>
<dbReference type="KEGG" id="bsol:FSW04_24020"/>
<dbReference type="InterPro" id="IPR038731">
    <property type="entry name" value="RgtA/B/C-like"/>
</dbReference>
<feature type="transmembrane region" description="Helical" evidence="9">
    <location>
        <begin position="403"/>
        <end position="423"/>
    </location>
</feature>
<evidence type="ECO:0000256" key="1">
    <source>
        <dbReference type="ARBA" id="ARBA00004651"/>
    </source>
</evidence>
<feature type="transmembrane region" description="Helical" evidence="9">
    <location>
        <begin position="229"/>
        <end position="252"/>
    </location>
</feature>
<dbReference type="InterPro" id="IPR050297">
    <property type="entry name" value="LipidA_mod_glycosyltrf_83"/>
</dbReference>
<feature type="domain" description="Glycosyltransferase RgtA/B/C/D-like" evidence="10">
    <location>
        <begin position="86"/>
        <end position="237"/>
    </location>
</feature>
<dbReference type="EMBL" id="CP042430">
    <property type="protein sequence ID" value="QEC50346.1"/>
    <property type="molecule type" value="Genomic_DNA"/>
</dbReference>
<dbReference type="Pfam" id="PF13231">
    <property type="entry name" value="PMT_2"/>
    <property type="match status" value="1"/>
</dbReference>
<sequence>MKAVLGRPAPPTPLTVPARPRAAPSRPRREALAAAVVVALAAVLRLAGLAHTPLDPFYDASVRSMGGSAHALLVGAFDPSSQLAIDKPPVDLWLQVASTRLLGFSPTALLLPAALGGTLAVAALYDLLRTLLGHRVALAGALVLAVLPVAVITSRSDTMDSVMAALLVAALAVAARGLRRARMVHIAVAGALVGLAFEVKLFEALIGLVPLAVMWWLGARATRRRRLAGLAAAGAACAAVGLAWLVALTVLVPAGQRPYAFGSTHGSAWEATFVYDGWDRLAGLHPPPVPRPTGPIRVRRAGTLASARRRTAQEHRASVLRSPAAPGPLRLLSGQAHLGARLGVVLVAAWAALLALGLLGARRRLDLDRTGRAGLAALAAWLALGTLLFSAQHGLRPRYLEAFDPAVAACLGAGVVLVAGVRAGRLRPSAPGARAALAAALLLAVLAAPTATTVAAIRGHVQDSGAPGGLPSARLARLTAYLRADQGTARYETASVAVAKAGPVIARDGRPVLMLTGTWGRPLVSTRRLAALVRAGEVRTALVGDSCTALSPNRWDGCSAPARWIRAHGVDVSAAAGQPHAGFVYALGPAAPARRAPARAASVTRHDRRRRHVAHRRHARRRHRRRALSRAAAGRRGRRSGSARSARSS</sequence>
<feature type="transmembrane region" description="Helical" evidence="9">
    <location>
        <begin position="31"/>
        <end position="50"/>
    </location>
</feature>
<feature type="transmembrane region" description="Helical" evidence="9">
    <location>
        <begin position="101"/>
        <end position="124"/>
    </location>
</feature>
<evidence type="ECO:0000256" key="7">
    <source>
        <dbReference type="ARBA" id="ARBA00023136"/>
    </source>
</evidence>
<feature type="transmembrane region" description="Helical" evidence="9">
    <location>
        <begin position="435"/>
        <end position="457"/>
    </location>
</feature>
<evidence type="ECO:0000256" key="9">
    <source>
        <dbReference type="SAM" id="Phobius"/>
    </source>
</evidence>
<feature type="transmembrane region" description="Helical" evidence="9">
    <location>
        <begin position="136"/>
        <end position="155"/>
    </location>
</feature>
<dbReference type="GO" id="GO:0009103">
    <property type="term" value="P:lipopolysaccharide biosynthetic process"/>
    <property type="evidence" value="ECO:0007669"/>
    <property type="project" value="UniProtKB-ARBA"/>
</dbReference>
<dbReference type="Pfam" id="PF24878">
    <property type="entry name" value="YkcB_C"/>
    <property type="match status" value="1"/>
</dbReference>
<dbReference type="AlphaFoldDB" id="A0A5B8UB16"/>
<name>A0A5B8UB16_9ACTN</name>
<evidence type="ECO:0000313" key="13">
    <source>
        <dbReference type="Proteomes" id="UP000321805"/>
    </source>
</evidence>
<feature type="compositionally biased region" description="Low complexity" evidence="8">
    <location>
        <begin position="594"/>
        <end position="603"/>
    </location>
</feature>
<evidence type="ECO:0000259" key="10">
    <source>
        <dbReference type="Pfam" id="PF13231"/>
    </source>
</evidence>
<evidence type="ECO:0000256" key="5">
    <source>
        <dbReference type="ARBA" id="ARBA00022692"/>
    </source>
</evidence>
<protein>
    <submittedName>
        <fullName evidence="12">Glycosyltransferase family 39 protein</fullName>
    </submittedName>
</protein>
<proteinExistence type="predicted"/>
<dbReference type="Proteomes" id="UP000321805">
    <property type="component" value="Chromosome"/>
</dbReference>
<dbReference type="OrthoDB" id="5242469at2"/>
<feature type="domain" description="Putative mannosyltransferase YkcA/B-like C-terminal" evidence="11">
    <location>
        <begin position="478"/>
        <end position="568"/>
    </location>
</feature>
<dbReference type="InterPro" id="IPR056785">
    <property type="entry name" value="YkcA/B-like_C"/>
</dbReference>
<organism evidence="12 13">
    <name type="scientific">Baekduia soli</name>
    <dbReference type="NCBI Taxonomy" id="496014"/>
    <lineage>
        <taxon>Bacteria</taxon>
        <taxon>Bacillati</taxon>
        <taxon>Actinomycetota</taxon>
        <taxon>Thermoleophilia</taxon>
        <taxon>Solirubrobacterales</taxon>
        <taxon>Baekduiaceae</taxon>
        <taxon>Baekduia</taxon>
    </lineage>
</organism>
<feature type="transmembrane region" description="Helical" evidence="9">
    <location>
        <begin position="373"/>
        <end position="391"/>
    </location>
</feature>
<evidence type="ECO:0000256" key="2">
    <source>
        <dbReference type="ARBA" id="ARBA00022475"/>
    </source>
</evidence>
<feature type="region of interest" description="Disordered" evidence="8">
    <location>
        <begin position="594"/>
        <end position="649"/>
    </location>
</feature>
<keyword evidence="4 12" id="KW-0808">Transferase</keyword>
<keyword evidence="7 9" id="KW-0472">Membrane</keyword>